<dbReference type="EC" id="6.1.1.21" evidence="8"/>
<evidence type="ECO:0000256" key="3">
    <source>
        <dbReference type="ARBA" id="ARBA00022741"/>
    </source>
</evidence>
<dbReference type="NCBIfam" id="TIGR00442">
    <property type="entry name" value="hisS"/>
    <property type="match status" value="1"/>
</dbReference>
<comment type="subcellular location">
    <subcellularLocation>
        <location evidence="8">Cytoplasm</location>
    </subcellularLocation>
</comment>
<evidence type="ECO:0000313" key="11">
    <source>
        <dbReference type="Proteomes" id="UP000219559"/>
    </source>
</evidence>
<comment type="catalytic activity">
    <reaction evidence="7 8">
        <text>tRNA(His) + L-histidine + ATP = L-histidyl-tRNA(His) + AMP + diphosphate + H(+)</text>
        <dbReference type="Rhea" id="RHEA:17313"/>
        <dbReference type="Rhea" id="RHEA-COMP:9665"/>
        <dbReference type="Rhea" id="RHEA-COMP:9689"/>
        <dbReference type="ChEBI" id="CHEBI:15378"/>
        <dbReference type="ChEBI" id="CHEBI:30616"/>
        <dbReference type="ChEBI" id="CHEBI:33019"/>
        <dbReference type="ChEBI" id="CHEBI:57595"/>
        <dbReference type="ChEBI" id="CHEBI:78442"/>
        <dbReference type="ChEBI" id="CHEBI:78527"/>
        <dbReference type="ChEBI" id="CHEBI:456215"/>
        <dbReference type="EC" id="6.1.1.21"/>
    </reaction>
</comment>
<dbReference type="GO" id="GO:0006427">
    <property type="term" value="P:histidyl-tRNA aminoacylation"/>
    <property type="evidence" value="ECO:0007669"/>
    <property type="project" value="UniProtKB-UniRule"/>
</dbReference>
<evidence type="ECO:0000256" key="4">
    <source>
        <dbReference type="ARBA" id="ARBA00022840"/>
    </source>
</evidence>
<keyword evidence="2 8" id="KW-0436">Ligase</keyword>
<proteinExistence type="inferred from homology"/>
<comment type="subunit">
    <text evidence="8">Homodimer.</text>
</comment>
<evidence type="ECO:0000256" key="8">
    <source>
        <dbReference type="HAMAP-Rule" id="MF_00127"/>
    </source>
</evidence>
<keyword evidence="3 8" id="KW-0547">Nucleotide-binding</keyword>
<evidence type="ECO:0000313" key="10">
    <source>
        <dbReference type="EMBL" id="PCE62408.1"/>
    </source>
</evidence>
<comment type="caution">
    <text evidence="10">The sequence shown here is derived from an EMBL/GenBank/DDBJ whole genome shotgun (WGS) entry which is preliminary data.</text>
</comment>
<gene>
    <name evidence="8" type="primary">hisS</name>
    <name evidence="10" type="ORF">B7P33_18820</name>
</gene>
<dbReference type="PANTHER" id="PTHR11476:SF7">
    <property type="entry name" value="HISTIDINE--TRNA LIGASE"/>
    <property type="match status" value="1"/>
</dbReference>
<dbReference type="InterPro" id="IPR045864">
    <property type="entry name" value="aa-tRNA-synth_II/BPL/LPL"/>
</dbReference>
<dbReference type="Pfam" id="PF13393">
    <property type="entry name" value="tRNA-synt_His"/>
    <property type="match status" value="2"/>
</dbReference>
<evidence type="ECO:0000256" key="6">
    <source>
        <dbReference type="ARBA" id="ARBA00023146"/>
    </source>
</evidence>
<dbReference type="PANTHER" id="PTHR11476">
    <property type="entry name" value="HISTIDYL-TRNA SYNTHETASE"/>
    <property type="match status" value="1"/>
</dbReference>
<evidence type="ECO:0000256" key="1">
    <source>
        <dbReference type="ARBA" id="ARBA00008226"/>
    </source>
</evidence>
<keyword evidence="5 8" id="KW-0648">Protein biosynthesis</keyword>
<dbReference type="InterPro" id="IPR036621">
    <property type="entry name" value="Anticodon-bd_dom_sf"/>
</dbReference>
<reference evidence="10 11" key="1">
    <citation type="submission" date="2017-04" db="EMBL/GenBank/DDBJ databases">
        <title>A new member of the family Flavobacteriaceae isolated from ascidians.</title>
        <authorList>
            <person name="Chen L."/>
        </authorList>
    </citation>
    <scope>NUCLEOTIDE SEQUENCE [LARGE SCALE GENOMIC DNA]</scope>
    <source>
        <strain evidence="10 11">HQA918</strain>
    </source>
</reference>
<dbReference type="EMBL" id="NBWU01000009">
    <property type="protein sequence ID" value="PCE62408.1"/>
    <property type="molecule type" value="Genomic_DNA"/>
</dbReference>
<dbReference type="InterPro" id="IPR004154">
    <property type="entry name" value="Anticodon-bd"/>
</dbReference>
<feature type="domain" description="Aminoacyl-transfer RNA synthetases class-II family profile" evidence="9">
    <location>
        <begin position="258"/>
        <end position="490"/>
    </location>
</feature>
<dbReference type="PROSITE" id="PS50862">
    <property type="entry name" value="AA_TRNA_LIGASE_II"/>
    <property type="match status" value="1"/>
</dbReference>
<dbReference type="Gene3D" id="3.30.930.10">
    <property type="entry name" value="Bira Bifunctional Protein, Domain 2"/>
    <property type="match status" value="2"/>
</dbReference>
<accession>A0A2A4G348</accession>
<dbReference type="AlphaFoldDB" id="A0A2A4G348"/>
<sequence length="596" mass="67114">MAQKPNIPKGTRDFSPAEIAKRNYIFDTVRKHFKRFGYQPIETPSFENSSTLMGKYGEEGDRLIFKILESGDYISKIDENLIESTIPIYIALNSIFKDVFYFVVDKIKNEDQRFLTLDEIGAIVGSDELHLEINLILDKWSFFLSPDENLSKLFKDEFNSQKHKFLESLAFFIFGEGVDFERNISDNSFIRYVITNGERGLISSWAKKLSKEINKKVKIKPEKSKEISISISEKALRYDLTVPFARYVVMHQNELTFPFKRYQIQPVWRADRPQKGRFREFYQCDADVVGNDSLLQEVELVQLYDAVFTDLGLEGATIKLNNRKILSGIAELIGAKDQLIQFTVALDKLDKIGEEGVIKEMLGHGIPEAAIEKLKPLFALDGDSMVQLETLATMLQDSEEGTKGVEELRFILEHSLALGLQNSTLALDVTLARGLNYYTGAIFEVSAPEGVKMGSIGGGGRYDDLTGIFGLKNVSGVGISFGLDRIYLVLEELGLFPESVSESLQVLCINFGDAEALASMKLIKQLREAGVACELYPSHAKMNKQMKYANARQVPFVVMIGDQELAAQQFVVKEMGTGTQSTYDLNDIKPFLEAIR</sequence>
<dbReference type="SUPFAM" id="SSF52954">
    <property type="entry name" value="Class II aaRS ABD-related"/>
    <property type="match status" value="1"/>
</dbReference>
<evidence type="ECO:0000256" key="7">
    <source>
        <dbReference type="ARBA" id="ARBA00047639"/>
    </source>
</evidence>
<keyword evidence="4 8" id="KW-0067">ATP-binding</keyword>
<protein>
    <recommendedName>
        <fullName evidence="8">Histidine--tRNA ligase</fullName>
        <ecNumber evidence="8">6.1.1.21</ecNumber>
    </recommendedName>
    <alternativeName>
        <fullName evidence="8">Histidyl-tRNA synthetase</fullName>
        <shortName evidence="8">HisRS</shortName>
    </alternativeName>
</protein>
<evidence type="ECO:0000256" key="2">
    <source>
        <dbReference type="ARBA" id="ARBA00022598"/>
    </source>
</evidence>
<dbReference type="Pfam" id="PF03129">
    <property type="entry name" value="HGTP_anticodon"/>
    <property type="match status" value="1"/>
</dbReference>
<dbReference type="OrthoDB" id="9800814at2"/>
<dbReference type="GO" id="GO:0004821">
    <property type="term" value="F:histidine-tRNA ligase activity"/>
    <property type="evidence" value="ECO:0007669"/>
    <property type="project" value="UniProtKB-UniRule"/>
</dbReference>
<dbReference type="InterPro" id="IPR033656">
    <property type="entry name" value="HisRS_anticodon"/>
</dbReference>
<dbReference type="HAMAP" id="MF_00127">
    <property type="entry name" value="His_tRNA_synth"/>
    <property type="match status" value="1"/>
</dbReference>
<keyword evidence="8" id="KW-0963">Cytoplasm</keyword>
<name>A0A2A4G348_9FLAO</name>
<dbReference type="CDD" id="cd00859">
    <property type="entry name" value="HisRS_anticodon"/>
    <property type="match status" value="1"/>
</dbReference>
<comment type="similarity">
    <text evidence="1 8">Belongs to the class-II aminoacyl-tRNA synthetase family.</text>
</comment>
<dbReference type="Gene3D" id="3.40.50.800">
    <property type="entry name" value="Anticodon-binding domain"/>
    <property type="match status" value="1"/>
</dbReference>
<organism evidence="10 11">
    <name type="scientific">Sediminicola luteus</name>
    <dbReference type="NCBI Taxonomy" id="319238"/>
    <lineage>
        <taxon>Bacteria</taxon>
        <taxon>Pseudomonadati</taxon>
        <taxon>Bacteroidota</taxon>
        <taxon>Flavobacteriia</taxon>
        <taxon>Flavobacteriales</taxon>
        <taxon>Flavobacteriaceae</taxon>
        <taxon>Sediminicola</taxon>
    </lineage>
</organism>
<dbReference type="GO" id="GO:0005524">
    <property type="term" value="F:ATP binding"/>
    <property type="evidence" value="ECO:0007669"/>
    <property type="project" value="UniProtKB-UniRule"/>
</dbReference>
<evidence type="ECO:0000259" key="9">
    <source>
        <dbReference type="PROSITE" id="PS50862"/>
    </source>
</evidence>
<keyword evidence="11" id="KW-1185">Reference proteome</keyword>
<dbReference type="SUPFAM" id="SSF55681">
    <property type="entry name" value="Class II aaRS and biotin synthetases"/>
    <property type="match status" value="1"/>
</dbReference>
<keyword evidence="6 8" id="KW-0030">Aminoacyl-tRNA synthetase</keyword>
<dbReference type="CDD" id="cd00773">
    <property type="entry name" value="HisRS-like_core"/>
    <property type="match status" value="1"/>
</dbReference>
<dbReference type="InterPro" id="IPR015807">
    <property type="entry name" value="His-tRNA-ligase"/>
</dbReference>
<dbReference type="GO" id="GO:0005737">
    <property type="term" value="C:cytoplasm"/>
    <property type="evidence" value="ECO:0007669"/>
    <property type="project" value="UniProtKB-SubCell"/>
</dbReference>
<dbReference type="InterPro" id="IPR041715">
    <property type="entry name" value="HisRS-like_core"/>
</dbReference>
<evidence type="ECO:0000256" key="5">
    <source>
        <dbReference type="ARBA" id="ARBA00022917"/>
    </source>
</evidence>
<dbReference type="InterPro" id="IPR006195">
    <property type="entry name" value="aa-tRNA-synth_II"/>
</dbReference>
<dbReference type="Proteomes" id="UP000219559">
    <property type="component" value="Unassembled WGS sequence"/>
</dbReference>